<dbReference type="RefSeq" id="WP_249701218.1">
    <property type="nucleotide sequence ID" value="NZ_JAMFLX010000028.1"/>
</dbReference>
<keyword evidence="4" id="KW-0067">ATP-binding</keyword>
<dbReference type="Pfam" id="PF00005">
    <property type="entry name" value="ABC_tran"/>
    <property type="match status" value="1"/>
</dbReference>
<keyword evidence="3" id="KW-0547">Nucleotide-binding</keyword>
<dbReference type="PROSITE" id="PS00211">
    <property type="entry name" value="ABC_TRANSPORTER_1"/>
    <property type="match status" value="1"/>
</dbReference>
<evidence type="ECO:0000256" key="2">
    <source>
        <dbReference type="ARBA" id="ARBA00022692"/>
    </source>
</evidence>
<dbReference type="PANTHER" id="PTHR24221:SF261">
    <property type="entry name" value="GLUTATHIONE_L-CYSTEINE TRANSPORT SYSTEM ATP-BINDING_PERMEASE PROTEIN CYDD"/>
    <property type="match status" value="1"/>
</dbReference>
<dbReference type="PANTHER" id="PTHR24221">
    <property type="entry name" value="ATP-BINDING CASSETTE SUB-FAMILY B"/>
    <property type="match status" value="1"/>
</dbReference>
<evidence type="ECO:0000259" key="8">
    <source>
        <dbReference type="PROSITE" id="PS50893"/>
    </source>
</evidence>
<evidence type="ECO:0000256" key="4">
    <source>
        <dbReference type="ARBA" id="ARBA00022840"/>
    </source>
</evidence>
<dbReference type="Gene3D" id="3.40.50.300">
    <property type="entry name" value="P-loop containing nucleotide triphosphate hydrolases"/>
    <property type="match status" value="1"/>
</dbReference>
<dbReference type="PROSITE" id="PS50893">
    <property type="entry name" value="ABC_TRANSPORTER_2"/>
    <property type="match status" value="1"/>
</dbReference>
<feature type="transmembrane region" description="Helical" evidence="7">
    <location>
        <begin position="23"/>
        <end position="49"/>
    </location>
</feature>
<evidence type="ECO:0000313" key="10">
    <source>
        <dbReference type="EMBL" id="MCL6271587.1"/>
    </source>
</evidence>
<dbReference type="InterPro" id="IPR003439">
    <property type="entry name" value="ABC_transporter-like_ATP-bd"/>
</dbReference>
<keyword evidence="2 7" id="KW-0812">Transmembrane</keyword>
<comment type="subcellular location">
    <subcellularLocation>
        <location evidence="1">Cell membrane</location>
        <topology evidence="1">Multi-pass membrane protein</topology>
    </subcellularLocation>
</comment>
<dbReference type="InterPro" id="IPR003593">
    <property type="entry name" value="AAA+_ATPase"/>
</dbReference>
<feature type="transmembrane region" description="Helical" evidence="7">
    <location>
        <begin position="285"/>
        <end position="302"/>
    </location>
</feature>
<dbReference type="Pfam" id="PF00664">
    <property type="entry name" value="ABC_membrane"/>
    <property type="match status" value="1"/>
</dbReference>
<dbReference type="SUPFAM" id="SSF90123">
    <property type="entry name" value="ABC transporter transmembrane region"/>
    <property type="match status" value="1"/>
</dbReference>
<keyword evidence="5 7" id="KW-1133">Transmembrane helix</keyword>
<accession>A0ABT0PJM6</accession>
<evidence type="ECO:0000313" key="11">
    <source>
        <dbReference type="Proteomes" id="UP001203338"/>
    </source>
</evidence>
<dbReference type="InterPro" id="IPR011527">
    <property type="entry name" value="ABC1_TM_dom"/>
</dbReference>
<evidence type="ECO:0000256" key="3">
    <source>
        <dbReference type="ARBA" id="ARBA00022741"/>
    </source>
</evidence>
<dbReference type="InterPro" id="IPR027417">
    <property type="entry name" value="P-loop_NTPase"/>
</dbReference>
<keyword evidence="6 7" id="KW-0472">Membrane</keyword>
<evidence type="ECO:0000256" key="6">
    <source>
        <dbReference type="ARBA" id="ARBA00023136"/>
    </source>
</evidence>
<keyword evidence="11" id="KW-1185">Reference proteome</keyword>
<dbReference type="EMBL" id="JAMFLX010000028">
    <property type="protein sequence ID" value="MCL6271587.1"/>
    <property type="molecule type" value="Genomic_DNA"/>
</dbReference>
<dbReference type="NCBIfam" id="TIGR02857">
    <property type="entry name" value="CydD"/>
    <property type="match status" value="1"/>
</dbReference>
<feature type="transmembrane region" description="Helical" evidence="7">
    <location>
        <begin position="140"/>
        <end position="159"/>
    </location>
</feature>
<sequence length="602" mass="66468">MQKEREQVLQSWLRSHQVSVKSFIRCAVILGVGQYFLVVLQAALLAWIIDQAVMSGVAYSQLTWPFITLIVAGILRGLCARGRELAGHQAGENLRRKMRGEILEKISELGPVVLAERPSGSWLTLLMEQVDKLNNFYSHYLPQMILVRILPLFTIALVLPFSWAVAVILLVTAPLIVVFMILVGNRAAAASRRNVQALSRLSAHFLDRLQGLATLRLFYRSAQERASVASAAESFRQKTMQVLRLAFLSSTVLEFFTAIAIALTAMYLGMSYLSYLDFGTWGEPLSLFTGLFLLLLAPEYYLPLRELGTHYHAKADAVGAADDLEAFLEQPREVFTGGEEQCPDEAAATVSFRNVSVVAESGRQLLKDISFDINAGERLAIVGLSGAGKTTLINVLLGFIPYEGEVLVNGISLRELDLASWRQNIAWLGQNPRLFSGSIRENILLADPHASEEVVNRVVSQAHIDEFVGRLGNGLDTRVGDDAAGLSVGQAQRVALARALIRPFQLLVLDEPTASLDQHSAGIVNRALDKAVEGRTMITVSHRQDSLIKADRIIMLDNGCITAQGNQEKLWQESSRFQQLWQSWQEEEQAINSSEIGEVACV</sequence>
<gene>
    <name evidence="10" type="primary">cydD</name>
    <name evidence="10" type="ORF">M3P05_16850</name>
</gene>
<evidence type="ECO:0000259" key="9">
    <source>
        <dbReference type="PROSITE" id="PS50929"/>
    </source>
</evidence>
<comment type="caution">
    <text evidence="10">The sequence shown here is derived from an EMBL/GenBank/DDBJ whole genome shotgun (WGS) entry which is preliminary data.</text>
</comment>
<name>A0ABT0PJM6_9GAMM</name>
<feature type="transmembrane region" description="Helical" evidence="7">
    <location>
        <begin position="61"/>
        <end position="79"/>
    </location>
</feature>
<reference evidence="10 11" key="1">
    <citation type="submission" date="2022-05" db="EMBL/GenBank/DDBJ databases">
        <authorList>
            <person name="Park J.-S."/>
        </authorList>
    </citation>
    <scope>NUCLEOTIDE SEQUENCE [LARGE SCALE GENOMIC DNA]</scope>
    <source>
        <strain evidence="10 11">2012CJ34-2</strain>
    </source>
</reference>
<feature type="domain" description="ABC transmembrane type-1" evidence="9">
    <location>
        <begin position="27"/>
        <end position="316"/>
    </location>
</feature>
<evidence type="ECO:0000256" key="7">
    <source>
        <dbReference type="SAM" id="Phobius"/>
    </source>
</evidence>
<dbReference type="InterPro" id="IPR014216">
    <property type="entry name" value="ABC_transptr_CydD"/>
</dbReference>
<feature type="transmembrane region" description="Helical" evidence="7">
    <location>
        <begin position="245"/>
        <end position="273"/>
    </location>
</feature>
<organism evidence="10 11">
    <name type="scientific">Parendozoicomonas callyspongiae</name>
    <dbReference type="NCBI Taxonomy" id="2942213"/>
    <lineage>
        <taxon>Bacteria</taxon>
        <taxon>Pseudomonadati</taxon>
        <taxon>Pseudomonadota</taxon>
        <taxon>Gammaproteobacteria</taxon>
        <taxon>Oceanospirillales</taxon>
        <taxon>Endozoicomonadaceae</taxon>
        <taxon>Parendozoicomonas</taxon>
    </lineage>
</organism>
<feature type="domain" description="ABC transporter" evidence="8">
    <location>
        <begin position="350"/>
        <end position="583"/>
    </location>
</feature>
<dbReference type="SUPFAM" id="SSF52540">
    <property type="entry name" value="P-loop containing nucleoside triphosphate hydrolases"/>
    <property type="match status" value="1"/>
</dbReference>
<dbReference type="InterPro" id="IPR039421">
    <property type="entry name" value="Type_1_exporter"/>
</dbReference>
<dbReference type="Gene3D" id="1.20.1560.10">
    <property type="entry name" value="ABC transporter type 1, transmembrane domain"/>
    <property type="match status" value="1"/>
</dbReference>
<dbReference type="Proteomes" id="UP001203338">
    <property type="component" value="Unassembled WGS sequence"/>
</dbReference>
<dbReference type="InterPro" id="IPR036640">
    <property type="entry name" value="ABC1_TM_sf"/>
</dbReference>
<dbReference type="InterPro" id="IPR017871">
    <property type="entry name" value="ABC_transporter-like_CS"/>
</dbReference>
<dbReference type="PROSITE" id="PS50929">
    <property type="entry name" value="ABC_TM1F"/>
    <property type="match status" value="1"/>
</dbReference>
<evidence type="ECO:0000256" key="1">
    <source>
        <dbReference type="ARBA" id="ARBA00004651"/>
    </source>
</evidence>
<evidence type="ECO:0000256" key="5">
    <source>
        <dbReference type="ARBA" id="ARBA00022989"/>
    </source>
</evidence>
<dbReference type="SMART" id="SM00382">
    <property type="entry name" value="AAA"/>
    <property type="match status" value="1"/>
</dbReference>
<feature type="transmembrane region" description="Helical" evidence="7">
    <location>
        <begin position="165"/>
        <end position="183"/>
    </location>
</feature>
<dbReference type="CDD" id="cd18584">
    <property type="entry name" value="ABC_6TM_AarD_CydD"/>
    <property type="match status" value="1"/>
</dbReference>
<dbReference type="NCBIfam" id="NF008379">
    <property type="entry name" value="PRK11174.1"/>
    <property type="match status" value="1"/>
</dbReference>
<protein>
    <submittedName>
        <fullName evidence="10">Cysteine/glutathione ABC transporter permease/ATP-binding protein CydD</fullName>
    </submittedName>
</protein>
<proteinExistence type="predicted"/>